<feature type="transmembrane region" description="Helical" evidence="1">
    <location>
        <begin position="12"/>
        <end position="31"/>
    </location>
</feature>
<dbReference type="OMA" id="NYVYDAK"/>
<evidence type="ECO:0000313" key="3">
    <source>
        <dbReference type="Proteomes" id="UP000030745"/>
    </source>
</evidence>
<dbReference type="Proteomes" id="UP000030745">
    <property type="component" value="Unassembled WGS sequence"/>
</dbReference>
<name>A0A067CPV4_SAPPC</name>
<proteinExistence type="predicted"/>
<evidence type="ECO:0000256" key="1">
    <source>
        <dbReference type="SAM" id="Phobius"/>
    </source>
</evidence>
<dbReference type="AlphaFoldDB" id="A0A067CPV4"/>
<dbReference type="RefSeq" id="XP_012196360.1">
    <property type="nucleotide sequence ID" value="XM_012340970.1"/>
</dbReference>
<evidence type="ECO:0000313" key="2">
    <source>
        <dbReference type="EMBL" id="KDO32694.1"/>
    </source>
</evidence>
<dbReference type="EMBL" id="KK583194">
    <property type="protein sequence ID" value="KDO32694.1"/>
    <property type="molecule type" value="Genomic_DNA"/>
</dbReference>
<protein>
    <submittedName>
        <fullName evidence="2">Uncharacterized protein</fullName>
    </submittedName>
</protein>
<sequence length="66" mass="7451">MLADNPIGSFFLLAQIGILGAVVFVAGFKLFNYVYDAKERELFGDRKARMRPDDAFPVEPPRCLKD</sequence>
<keyword evidence="1" id="KW-0472">Membrane</keyword>
<dbReference type="KEGG" id="spar:SPRG_02394"/>
<keyword evidence="1" id="KW-1133">Transmembrane helix</keyword>
<gene>
    <name evidence="2" type="ORF">SPRG_02394</name>
</gene>
<dbReference type="VEuPathDB" id="FungiDB:SPRG_02394"/>
<keyword evidence="3" id="KW-1185">Reference proteome</keyword>
<dbReference type="OrthoDB" id="10315501at2759"/>
<accession>A0A067CPV4</accession>
<organism evidence="2 3">
    <name type="scientific">Saprolegnia parasitica (strain CBS 223.65)</name>
    <dbReference type="NCBI Taxonomy" id="695850"/>
    <lineage>
        <taxon>Eukaryota</taxon>
        <taxon>Sar</taxon>
        <taxon>Stramenopiles</taxon>
        <taxon>Oomycota</taxon>
        <taxon>Saprolegniomycetes</taxon>
        <taxon>Saprolegniales</taxon>
        <taxon>Saprolegniaceae</taxon>
        <taxon>Saprolegnia</taxon>
    </lineage>
</organism>
<dbReference type="GeneID" id="24124949"/>
<keyword evidence="1" id="KW-0812">Transmembrane</keyword>
<reference evidence="2 3" key="1">
    <citation type="journal article" date="2013" name="PLoS Genet.">
        <title>Distinctive expansion of potential virulence genes in the genome of the oomycete fish pathogen Saprolegnia parasitica.</title>
        <authorList>
            <person name="Jiang R.H."/>
            <person name="de Bruijn I."/>
            <person name="Haas B.J."/>
            <person name="Belmonte R."/>
            <person name="Lobach L."/>
            <person name="Christie J."/>
            <person name="van den Ackerveken G."/>
            <person name="Bottin A."/>
            <person name="Bulone V."/>
            <person name="Diaz-Moreno S.M."/>
            <person name="Dumas B."/>
            <person name="Fan L."/>
            <person name="Gaulin E."/>
            <person name="Govers F."/>
            <person name="Grenville-Briggs L.J."/>
            <person name="Horner N.R."/>
            <person name="Levin J.Z."/>
            <person name="Mammella M."/>
            <person name="Meijer H.J."/>
            <person name="Morris P."/>
            <person name="Nusbaum C."/>
            <person name="Oome S."/>
            <person name="Phillips A.J."/>
            <person name="van Rooyen D."/>
            <person name="Rzeszutek E."/>
            <person name="Saraiva M."/>
            <person name="Secombes C.J."/>
            <person name="Seidl M.F."/>
            <person name="Snel B."/>
            <person name="Stassen J.H."/>
            <person name="Sykes S."/>
            <person name="Tripathy S."/>
            <person name="van den Berg H."/>
            <person name="Vega-Arreguin J.C."/>
            <person name="Wawra S."/>
            <person name="Young S.K."/>
            <person name="Zeng Q."/>
            <person name="Dieguez-Uribeondo J."/>
            <person name="Russ C."/>
            <person name="Tyler B.M."/>
            <person name="van West P."/>
        </authorList>
    </citation>
    <scope>NUCLEOTIDE SEQUENCE [LARGE SCALE GENOMIC DNA]</scope>
    <source>
        <strain evidence="2 3">CBS 223.65</strain>
    </source>
</reference>